<evidence type="ECO:0000313" key="2">
    <source>
        <dbReference type="Proteomes" id="UP000646365"/>
    </source>
</evidence>
<keyword evidence="2" id="KW-1185">Reference proteome</keyword>
<dbReference type="InterPro" id="IPR010836">
    <property type="entry name" value="SapC"/>
</dbReference>
<organism evidence="1 2">
    <name type="scientific">Aliidongia dinghuensis</name>
    <dbReference type="NCBI Taxonomy" id="1867774"/>
    <lineage>
        <taxon>Bacteria</taxon>
        <taxon>Pseudomonadati</taxon>
        <taxon>Pseudomonadota</taxon>
        <taxon>Alphaproteobacteria</taxon>
        <taxon>Rhodospirillales</taxon>
        <taxon>Dongiaceae</taxon>
        <taxon>Aliidongia</taxon>
    </lineage>
</organism>
<protein>
    <submittedName>
        <fullName evidence="1">Peptidase</fullName>
    </submittedName>
</protein>
<dbReference type="Proteomes" id="UP000646365">
    <property type="component" value="Unassembled WGS sequence"/>
</dbReference>
<dbReference type="EMBL" id="BMJQ01000016">
    <property type="protein sequence ID" value="GGF40210.1"/>
    <property type="molecule type" value="Genomic_DNA"/>
</dbReference>
<evidence type="ECO:0000313" key="1">
    <source>
        <dbReference type="EMBL" id="GGF40210.1"/>
    </source>
</evidence>
<dbReference type="AlphaFoldDB" id="A0A8J2YYT8"/>
<reference evidence="1" key="2">
    <citation type="submission" date="2020-09" db="EMBL/GenBank/DDBJ databases">
        <authorList>
            <person name="Sun Q."/>
            <person name="Zhou Y."/>
        </authorList>
    </citation>
    <scope>NUCLEOTIDE SEQUENCE</scope>
    <source>
        <strain evidence="1">CGMCC 1.15725</strain>
    </source>
</reference>
<proteinExistence type="predicted"/>
<name>A0A8J2YYT8_9PROT</name>
<dbReference type="RefSeq" id="WP_189051208.1">
    <property type="nucleotide sequence ID" value="NZ_BMJQ01000016.1"/>
</dbReference>
<accession>A0A8J2YYT8</accession>
<dbReference type="Pfam" id="PF07277">
    <property type="entry name" value="SapC"/>
    <property type="match status" value="1"/>
</dbReference>
<reference evidence="1" key="1">
    <citation type="journal article" date="2014" name="Int. J. Syst. Evol. Microbiol.">
        <title>Complete genome sequence of Corynebacterium casei LMG S-19264T (=DSM 44701T), isolated from a smear-ripened cheese.</title>
        <authorList>
            <consortium name="US DOE Joint Genome Institute (JGI-PGF)"/>
            <person name="Walter F."/>
            <person name="Albersmeier A."/>
            <person name="Kalinowski J."/>
            <person name="Ruckert C."/>
        </authorList>
    </citation>
    <scope>NUCLEOTIDE SEQUENCE</scope>
    <source>
        <strain evidence="1">CGMCC 1.15725</strain>
    </source>
</reference>
<sequence>MTEEKQSSGSQATAARPMFFNRLMTLDRELHANMKLNTNAGFGFAAHTHLIPITIAEFRFVARQYPIIFSAGEIPMPFAVVGLRENTNLMVNESNQWRNRTYIPGAVHTYPFILLPIAKDSNEVSVVIDPDAASLGEIGEALFKDGTPTPILSRIIELTNHFRAGMMKTIEFGKMIAAAELLVPRGVELLLQDGSKFRIDNFLTLDGAKIDGIANNIFLRWRKDGWLLPLFQCLQSLDSWSMLADLESDRRAAAANA</sequence>
<comment type="caution">
    <text evidence="1">The sequence shown here is derived from an EMBL/GenBank/DDBJ whole genome shotgun (WGS) entry which is preliminary data.</text>
</comment>
<gene>
    <name evidence="1" type="ORF">GCM10011611_53280</name>
</gene>